<dbReference type="AlphaFoldDB" id="U6G3S6"/>
<protein>
    <submittedName>
        <fullName evidence="4">Uncharacterized protein</fullName>
    </submittedName>
</protein>
<dbReference type="EMBL" id="HG690568">
    <property type="protein sequence ID" value="CDI74840.1"/>
    <property type="molecule type" value="Genomic_DNA"/>
</dbReference>
<evidence type="ECO:0000313" key="4">
    <source>
        <dbReference type="EMBL" id="CDI74840.1"/>
    </source>
</evidence>
<feature type="region of interest" description="Disordered" evidence="2">
    <location>
        <begin position="1"/>
        <end position="45"/>
    </location>
</feature>
<gene>
    <name evidence="4" type="ORF">EPH_0016570</name>
</gene>
<dbReference type="VEuPathDB" id="ToxoDB:EPH_0016570"/>
<dbReference type="OrthoDB" id="344193at2759"/>
<evidence type="ECO:0000256" key="2">
    <source>
        <dbReference type="SAM" id="MobiDB-lite"/>
    </source>
</evidence>
<accession>U6G3S6</accession>
<reference evidence="4" key="1">
    <citation type="submission" date="2013-10" db="EMBL/GenBank/DDBJ databases">
        <title>Genomic analysis of the causative agents of coccidiosis in chickens.</title>
        <authorList>
            <person name="Reid A.J."/>
            <person name="Blake D."/>
            <person name="Billington K."/>
            <person name="Browne H."/>
            <person name="Dunn M."/>
            <person name="Hung S."/>
            <person name="Kawahara F."/>
            <person name="Miranda-Saavedra D."/>
            <person name="Mourier T."/>
            <person name="Nagra H."/>
            <person name="Otto T.D."/>
            <person name="Rawlings N."/>
            <person name="Sanchez A."/>
            <person name="Sanders M."/>
            <person name="Subramaniam C."/>
            <person name="Tay Y."/>
            <person name="Dear P."/>
            <person name="Doerig C."/>
            <person name="Gruber A."/>
            <person name="Parkinson J."/>
            <person name="Shirley M."/>
            <person name="Wan K.L."/>
            <person name="Berriman M."/>
            <person name="Tomley F."/>
            <person name="Pain A."/>
        </authorList>
    </citation>
    <scope>NUCLEOTIDE SEQUENCE [LARGE SCALE GENOMIC DNA]</scope>
    <source>
        <strain evidence="4">Houghton</strain>
    </source>
</reference>
<feature type="transmembrane region" description="Helical" evidence="3">
    <location>
        <begin position="273"/>
        <end position="298"/>
    </location>
</feature>
<feature type="compositionally biased region" description="Low complexity" evidence="2">
    <location>
        <begin position="9"/>
        <end position="24"/>
    </location>
</feature>
<feature type="coiled-coil region" evidence="1">
    <location>
        <begin position="158"/>
        <end position="185"/>
    </location>
</feature>
<sequence length="749" mass="83157">MEETVEPVSSGSDDGSLSSRTGSGATDPPLPNLATNGDQEVPTSEHIANASIDHAANENAIDAQREETSPGTLTLLERLRARRLERDSGMWDVEDSDLEAAQLTEVALHISRGSSDVSNDSSSIASVLLCPVRRAPSSIEFDNIGAVPYHAQYQRVVEQEEDAEMERLLRQLDEEQQAMRDLAVAQRYQLMQEQIAVIQKQLGREDAKIPDLEWLMANDPENNHELDEVMAAFAARDDDLPQEAPEEPEIPLTCRNIFCVIMSLCSVKRRQRVLAWLSCSLFTLVVALILLGLALILAQELKAIDANSPDGLTLPGLDSENGSAMWSNPYNIFTTTACGPFGIRVKVEHSSKTHVLNEEVFGTVAFIGLSRANTWQIMGLLDLAYEHDFDAIAITPPGHGNTTQVEDEGGGFWSSSNFLKHALESCLGVSLARTVVVSHSNFVTRKYFLPFLMSDIALGFVLFDSSVGTEWMDEYDTDVNDHKFYQVRTKHFRYVGKRRLAAVDSIMKAVEAKNEVSGGGNNLGIRNWLVENIAPQQNAPRILSATSLKGYCRADPDGTDDAFPSNSTLGPFDFFPGKYKMPGWDTARKRFRETPLDAPADEGMESRLVSSEYFDPLRIALVEFLEDLKSLSLEGKLQVEQQRPLRYNNRQVEYDKSREHTTTIDPMTVYCVQDSDAAAPTTRSGTPNETPPVHLVDPEKYWRQKKVQALRSTSTTTPPPSLTKKKATPVKNMEFRLPSLGAILSSWMP</sequence>
<reference evidence="4" key="2">
    <citation type="submission" date="2013-10" db="EMBL/GenBank/DDBJ databases">
        <authorList>
            <person name="Aslett M."/>
        </authorList>
    </citation>
    <scope>NUCLEOTIDE SEQUENCE [LARGE SCALE GENOMIC DNA]</scope>
    <source>
        <strain evidence="4">Houghton</strain>
    </source>
</reference>
<keyword evidence="1" id="KW-0175">Coiled coil</keyword>
<feature type="region of interest" description="Disordered" evidence="2">
    <location>
        <begin position="677"/>
        <end position="696"/>
    </location>
</feature>
<keyword evidence="3" id="KW-0812">Transmembrane</keyword>
<keyword evidence="3" id="KW-1133">Transmembrane helix</keyword>
<evidence type="ECO:0000313" key="5">
    <source>
        <dbReference type="Proteomes" id="UP000018201"/>
    </source>
</evidence>
<dbReference type="Proteomes" id="UP000018201">
    <property type="component" value="Unassembled WGS sequence"/>
</dbReference>
<keyword evidence="5" id="KW-1185">Reference proteome</keyword>
<name>U6G3S6_9EIME</name>
<keyword evidence="3" id="KW-0472">Membrane</keyword>
<evidence type="ECO:0000256" key="3">
    <source>
        <dbReference type="SAM" id="Phobius"/>
    </source>
</evidence>
<evidence type="ECO:0000256" key="1">
    <source>
        <dbReference type="SAM" id="Coils"/>
    </source>
</evidence>
<proteinExistence type="predicted"/>
<feature type="compositionally biased region" description="Polar residues" evidence="2">
    <location>
        <begin position="33"/>
        <end position="42"/>
    </location>
</feature>
<organism evidence="4 5">
    <name type="scientific">Eimeria praecox</name>
    <dbReference type="NCBI Taxonomy" id="51316"/>
    <lineage>
        <taxon>Eukaryota</taxon>
        <taxon>Sar</taxon>
        <taxon>Alveolata</taxon>
        <taxon>Apicomplexa</taxon>
        <taxon>Conoidasida</taxon>
        <taxon>Coccidia</taxon>
        <taxon>Eucoccidiorida</taxon>
        <taxon>Eimeriorina</taxon>
        <taxon>Eimeriidae</taxon>
        <taxon>Eimeria</taxon>
    </lineage>
</organism>